<reference evidence="2" key="1">
    <citation type="submission" date="2024-07" db="EMBL/GenBank/DDBJ databases">
        <title>Complete genome sequences of cellulolytic bacteria, Kitasatospora sp. CMC57 and Streptomyces sp. CMC78, isolated from Japanese agricultural soil.</title>
        <authorList>
            <person name="Hashimoto T."/>
            <person name="Ito M."/>
            <person name="Iwamoto M."/>
            <person name="Fukahori D."/>
            <person name="Shoda T."/>
            <person name="Sakoda M."/>
            <person name="Morohoshi T."/>
            <person name="Mitsuboshi M."/>
            <person name="Nishizawa T."/>
        </authorList>
    </citation>
    <scope>NUCLEOTIDE SEQUENCE</scope>
    <source>
        <strain evidence="2">CMC57</strain>
    </source>
</reference>
<name>A0AB33JN06_9ACTN</name>
<evidence type="ECO:0008006" key="3">
    <source>
        <dbReference type="Google" id="ProtNLM"/>
    </source>
</evidence>
<gene>
    <name evidence="2" type="ORF">KCMC57_04700</name>
</gene>
<feature type="signal peptide" evidence="1">
    <location>
        <begin position="1"/>
        <end position="36"/>
    </location>
</feature>
<evidence type="ECO:0000313" key="2">
    <source>
        <dbReference type="EMBL" id="BFP44102.1"/>
    </source>
</evidence>
<sequence length="631" mass="66394">MARHMGRWRGIRPATLVTAAAVAFAGVMLSASSAAAAPPIQQVPQVSLAYTDATTPTTSYPQPTGELPLGSWLDEQGTTHKSRIYASFDLAGFAAKDTGKHVVAGWFLFGETSATSYVPRTVEVWQTATPTAPVTWRRAPAEKKLLGTVATTAGGPASYLRLDLNSAAASAAASGSHTLSVELRLSEADEANTALGRRLSPRMLMYATSNTAPGVPTDLYSQQYTCADKARPYLGTLTPPLTAMLHDADANDQYLTGTFAVWPVDHPEQRTEFTGDNMVKDRGRAASVPPGVLADGGTYAWQVRGGDGTELSAWSKPCTFHVDVTRPTAAPVVTSANFPEGQAGPGGVPAEFTITSNSTADVEGYQYSWTQDFPVDGWSDGPNGLPQWTDPYTRPGHVRAPRLGGAVNLTLSPPDDGPATLFVRSLDRAGNPSPSTSYRFYVPSTMPVVTGLPTPALLDTPFTLQLAPNASLAAVDSYTVQVNYDTPQTVAAATDGTGSVTLALAHAGGSVITVRSHSPNGWVSSSNRLFAYVDTSPTVTSETYPEDTGSGATGGGVGVTGVFTFAPKVKNTASYTYALDFGAETTVAAAADGTAQVSWTPDTSGQHVLSVYPTDLDGRTHETYYYYFNVS</sequence>
<dbReference type="EMBL" id="AP035881">
    <property type="protein sequence ID" value="BFP44102.1"/>
    <property type="molecule type" value="Genomic_DNA"/>
</dbReference>
<protein>
    <recommendedName>
        <fullName evidence="3">DNRLRE domain-containing protein</fullName>
    </recommendedName>
</protein>
<keyword evidence="1" id="KW-0732">Signal</keyword>
<evidence type="ECO:0000256" key="1">
    <source>
        <dbReference type="SAM" id="SignalP"/>
    </source>
</evidence>
<proteinExistence type="predicted"/>
<organism evidence="2">
    <name type="scientific">Kitasatospora sp. CMC57</name>
    <dbReference type="NCBI Taxonomy" id="3231513"/>
    <lineage>
        <taxon>Bacteria</taxon>
        <taxon>Bacillati</taxon>
        <taxon>Actinomycetota</taxon>
        <taxon>Actinomycetes</taxon>
        <taxon>Kitasatosporales</taxon>
        <taxon>Streptomycetaceae</taxon>
        <taxon>Kitasatospora</taxon>
    </lineage>
</organism>
<feature type="chain" id="PRO_5044214709" description="DNRLRE domain-containing protein" evidence="1">
    <location>
        <begin position="37"/>
        <end position="631"/>
    </location>
</feature>
<accession>A0AB33JN06</accession>
<dbReference type="AlphaFoldDB" id="A0AB33JN06"/>